<keyword evidence="1" id="KW-0175">Coiled coil</keyword>
<comment type="caution">
    <text evidence="2">The sequence shown here is derived from an EMBL/GenBank/DDBJ whole genome shotgun (WGS) entry which is preliminary data.</text>
</comment>
<dbReference type="STRING" id="1121307.CLCY_7c00690"/>
<dbReference type="AlphaFoldDB" id="A0A0J8DB20"/>
<evidence type="ECO:0000313" key="2">
    <source>
        <dbReference type="EMBL" id="KMT23022.1"/>
    </source>
</evidence>
<keyword evidence="3" id="KW-1185">Reference proteome</keyword>
<accession>A0A0J8DB20</accession>
<dbReference type="PATRIC" id="fig|1121307.3.peg.2351"/>
<sequence length="402" mass="45675">MKRIKSKLLGVIVATFVVSTSISLLVNDISIAYATTYPSESKVLKDAKAKINHLTKSLKTNYLGIKNQAMWQTYIGEARELIKKIPNSEKAQKDALAVEVNKDEALVNGLARVNQVEKSTTPKDKGGYGNSLIIKNAETWNEYLRIAKIDLEKVDKSIFKKQYDELIGRLDNVSKIVKDIEDKFQIEYDRVVKLYEEAKSSNDLDKAKNALAEAEKLGTCDRSDKLEKDIKAIIVSRKENKVIGNLESFYKTLPSIEVAYFKDAISKVDVDIIEVASNYILLKPNKNIPVDYITLGWESTKGKYIRDTLTDRKEKDLDEFSNLTSTISKIFYGDRDFVGAYSNASKSLIKYCNDNESKIRSSKDGLVRFDAYDVNGFTAMYSIYKFDNRLTYMITIYEKTTI</sequence>
<feature type="coiled-coil region" evidence="1">
    <location>
        <begin position="163"/>
        <end position="217"/>
    </location>
</feature>
<name>A0A0J8DB20_CLOCY</name>
<organism evidence="2 3">
    <name type="scientific">Clostridium cylindrosporum DSM 605</name>
    <dbReference type="NCBI Taxonomy" id="1121307"/>
    <lineage>
        <taxon>Bacteria</taxon>
        <taxon>Bacillati</taxon>
        <taxon>Bacillota</taxon>
        <taxon>Clostridia</taxon>
        <taxon>Eubacteriales</taxon>
        <taxon>Clostridiaceae</taxon>
        <taxon>Clostridium</taxon>
    </lineage>
</organism>
<proteinExistence type="predicted"/>
<dbReference type="Proteomes" id="UP000036756">
    <property type="component" value="Unassembled WGS sequence"/>
</dbReference>
<protein>
    <recommendedName>
        <fullName evidence="4">SbsC C-terminal domain-containing protein</fullName>
    </recommendedName>
</protein>
<evidence type="ECO:0000256" key="1">
    <source>
        <dbReference type="SAM" id="Coils"/>
    </source>
</evidence>
<dbReference type="RefSeq" id="WP_048569406.1">
    <property type="nucleotide sequence ID" value="NZ_LFVU01000003.1"/>
</dbReference>
<evidence type="ECO:0000313" key="3">
    <source>
        <dbReference type="Proteomes" id="UP000036756"/>
    </source>
</evidence>
<evidence type="ECO:0008006" key="4">
    <source>
        <dbReference type="Google" id="ProtNLM"/>
    </source>
</evidence>
<gene>
    <name evidence="2" type="ORF">CLCY_7c00690</name>
</gene>
<reference evidence="2 3" key="1">
    <citation type="submission" date="2015-06" db="EMBL/GenBank/DDBJ databases">
        <title>Draft genome sequence of the purine-degrading Clostridium cylindrosporum HC-1 (DSM 605).</title>
        <authorList>
            <person name="Poehlein A."/>
            <person name="Schiel-Bengelsdorf B."/>
            <person name="Bengelsdorf F."/>
            <person name="Daniel R."/>
            <person name="Duerre P."/>
        </authorList>
    </citation>
    <scope>NUCLEOTIDE SEQUENCE [LARGE SCALE GENOMIC DNA]</scope>
    <source>
        <strain evidence="2 3">DSM 605</strain>
    </source>
</reference>
<dbReference type="EMBL" id="LFVU01000003">
    <property type="protein sequence ID" value="KMT23022.1"/>
    <property type="molecule type" value="Genomic_DNA"/>
</dbReference>